<dbReference type="InterPro" id="IPR036661">
    <property type="entry name" value="Luciferase-like_sf"/>
</dbReference>
<keyword evidence="1" id="KW-0560">Oxidoreductase</keyword>
<organism evidence="3 4">
    <name type="scientific">Pseudonocardia halophobica</name>
    <dbReference type="NCBI Taxonomy" id="29401"/>
    <lineage>
        <taxon>Bacteria</taxon>
        <taxon>Bacillati</taxon>
        <taxon>Actinomycetota</taxon>
        <taxon>Actinomycetes</taxon>
        <taxon>Pseudonocardiales</taxon>
        <taxon>Pseudonocardiaceae</taxon>
        <taxon>Pseudonocardia</taxon>
    </lineage>
</organism>
<dbReference type="InterPro" id="IPR036388">
    <property type="entry name" value="WH-like_DNA-bd_sf"/>
</dbReference>
<dbReference type="InterPro" id="IPR022526">
    <property type="entry name" value="F420_Rv3093c"/>
</dbReference>
<reference evidence="3" key="2">
    <citation type="submission" date="2023-01" db="EMBL/GenBank/DDBJ databases">
        <authorList>
            <person name="Sun Q."/>
            <person name="Evtushenko L."/>
        </authorList>
    </citation>
    <scope>NUCLEOTIDE SEQUENCE</scope>
    <source>
        <strain evidence="3">VKM Ac-1069</strain>
    </source>
</reference>
<feature type="domain" description="HTH marR-type" evidence="2">
    <location>
        <begin position="359"/>
        <end position="489"/>
    </location>
</feature>
<dbReference type="InterPro" id="IPR000835">
    <property type="entry name" value="HTH_MarR-typ"/>
</dbReference>
<dbReference type="SUPFAM" id="SSF51679">
    <property type="entry name" value="Bacterial luciferase-like"/>
    <property type="match status" value="1"/>
</dbReference>
<dbReference type="InterPro" id="IPR011251">
    <property type="entry name" value="Luciferase-like_dom"/>
</dbReference>
<evidence type="ECO:0000313" key="4">
    <source>
        <dbReference type="Proteomes" id="UP001143463"/>
    </source>
</evidence>
<comment type="caution">
    <text evidence="3">The sequence shown here is derived from an EMBL/GenBank/DDBJ whole genome shotgun (WGS) entry which is preliminary data.</text>
</comment>
<gene>
    <name evidence="3" type="ORF">GCM10017577_34900</name>
</gene>
<dbReference type="SMART" id="SM00347">
    <property type="entry name" value="HTH_MARR"/>
    <property type="match status" value="1"/>
</dbReference>
<dbReference type="Proteomes" id="UP001143463">
    <property type="component" value="Unassembled WGS sequence"/>
</dbReference>
<keyword evidence="4" id="KW-1185">Reference proteome</keyword>
<protein>
    <recommendedName>
        <fullName evidence="2">HTH marR-type domain-containing protein</fullName>
    </recommendedName>
</protein>
<evidence type="ECO:0000313" key="3">
    <source>
        <dbReference type="EMBL" id="GLL12349.1"/>
    </source>
</evidence>
<dbReference type="Pfam" id="PF00296">
    <property type="entry name" value="Bac_luciferase"/>
    <property type="match status" value="1"/>
</dbReference>
<dbReference type="Gene3D" id="3.20.20.30">
    <property type="entry name" value="Luciferase-like domain"/>
    <property type="match status" value="1"/>
</dbReference>
<sequence>MNYGLSIPLGGRTLKDHAAVLDRAVMAGYTDVWSSEVNGHDAFTPLALAAQRYPGLRLGTAITPAYTRSPALLAMSAASLADSTDGQVLLGVGSSSDVIVERWNGVPFHDPYGRVRDVVTFLDRALTGEKVDMETPSFTIKGFRLGVVPQNRPKVLVAGLRPGMLRLAGRRSDGAILNWLSPDDVRKVVPYVYEGRSTAPEIVARLFVVCSSDVEKVREHAKRAIAAYLNVDAYAKFHEWLGRGDELADMWGAWRAGDRKAALAAIPDSLVDELFIHGDAAACRARIQDYVDAGITTPMLALTNLDGDAADLIDQLGRRAGASTGPAVVSAGTATKPVDPIVAQDRQRWGELGWPQPTAMSAFMSLFRTHERVLEVVRKALKQHGLSITEHSALLHLAMAPDRSSPLSRMAERLLISPARCNYVVNRLESEGWVERKPHPADGRSTLAVLTESGAAKVDRSIAAVDGIDFGFRGTREQELNDLVDALAACARVEEDELTGDADRSAPVAVAGD</sequence>
<dbReference type="AlphaFoldDB" id="A0A9W6L501"/>
<evidence type="ECO:0000259" key="2">
    <source>
        <dbReference type="PROSITE" id="PS50995"/>
    </source>
</evidence>
<evidence type="ECO:0000256" key="1">
    <source>
        <dbReference type="ARBA" id="ARBA00023002"/>
    </source>
</evidence>
<dbReference type="Pfam" id="PF12802">
    <property type="entry name" value="MarR_2"/>
    <property type="match status" value="1"/>
</dbReference>
<dbReference type="RefSeq" id="WP_063739754.1">
    <property type="nucleotide sequence ID" value="NZ_BAAAUZ010000077.1"/>
</dbReference>
<dbReference type="PANTHER" id="PTHR43244">
    <property type="match status" value="1"/>
</dbReference>
<dbReference type="SUPFAM" id="SSF46785">
    <property type="entry name" value="Winged helix' DNA-binding domain"/>
    <property type="match status" value="1"/>
</dbReference>
<dbReference type="PROSITE" id="PS50995">
    <property type="entry name" value="HTH_MARR_2"/>
    <property type="match status" value="1"/>
</dbReference>
<dbReference type="InterPro" id="IPR036390">
    <property type="entry name" value="WH_DNA-bd_sf"/>
</dbReference>
<dbReference type="EMBL" id="BSFQ01000013">
    <property type="protein sequence ID" value="GLL12349.1"/>
    <property type="molecule type" value="Genomic_DNA"/>
</dbReference>
<dbReference type="GO" id="GO:0003700">
    <property type="term" value="F:DNA-binding transcription factor activity"/>
    <property type="evidence" value="ECO:0007669"/>
    <property type="project" value="InterPro"/>
</dbReference>
<dbReference type="Gene3D" id="1.10.10.10">
    <property type="entry name" value="Winged helix-like DNA-binding domain superfamily/Winged helix DNA-binding domain"/>
    <property type="match status" value="1"/>
</dbReference>
<name>A0A9W6L501_9PSEU</name>
<dbReference type="InterPro" id="IPR050564">
    <property type="entry name" value="F420-G6PD/mer"/>
</dbReference>
<dbReference type="GO" id="GO:0016705">
    <property type="term" value="F:oxidoreductase activity, acting on paired donors, with incorporation or reduction of molecular oxygen"/>
    <property type="evidence" value="ECO:0007669"/>
    <property type="project" value="InterPro"/>
</dbReference>
<reference evidence="3" key="1">
    <citation type="journal article" date="2014" name="Int. J. Syst. Evol. Microbiol.">
        <title>Complete genome sequence of Corynebacterium casei LMG S-19264T (=DSM 44701T), isolated from a smear-ripened cheese.</title>
        <authorList>
            <consortium name="US DOE Joint Genome Institute (JGI-PGF)"/>
            <person name="Walter F."/>
            <person name="Albersmeier A."/>
            <person name="Kalinowski J."/>
            <person name="Ruckert C."/>
        </authorList>
    </citation>
    <scope>NUCLEOTIDE SEQUENCE</scope>
    <source>
        <strain evidence="3">VKM Ac-1069</strain>
    </source>
</reference>
<accession>A0A9W6L501</accession>
<dbReference type="PANTHER" id="PTHR43244:SF1">
    <property type="entry name" value="5,10-METHYLENETETRAHYDROMETHANOPTERIN REDUCTASE"/>
    <property type="match status" value="1"/>
</dbReference>
<dbReference type="CDD" id="cd01097">
    <property type="entry name" value="Tetrahydromethanopterin_reductase"/>
    <property type="match status" value="1"/>
</dbReference>
<proteinExistence type="predicted"/>
<dbReference type="NCBIfam" id="TIGR03841">
    <property type="entry name" value="F420_Rv3093c"/>
    <property type="match status" value="1"/>
</dbReference>